<dbReference type="AlphaFoldDB" id="E1IAL8"/>
<reference evidence="5 6" key="1">
    <citation type="journal article" date="2011" name="J. Bacteriol.">
        <title>Draft genome sequence of the anoxygenic filamentous phototrophic bacterium Oscillochloris trichoides subsp. DG-6.</title>
        <authorList>
            <person name="Kuznetsov B.B."/>
            <person name="Ivanovsky R.N."/>
            <person name="Keppen O.I."/>
            <person name="Sukhacheva M.V."/>
            <person name="Bumazhkin B.K."/>
            <person name="Patutina E.O."/>
            <person name="Beletsky A.V."/>
            <person name="Mardanov A.V."/>
            <person name="Baslerov R.V."/>
            <person name="Panteleeva A.N."/>
            <person name="Kolganova T.V."/>
            <person name="Ravin N.V."/>
            <person name="Skryabin K.G."/>
        </authorList>
    </citation>
    <scope>NUCLEOTIDE SEQUENCE [LARGE SCALE GENOMIC DNA]</scope>
    <source>
        <strain evidence="5 6">DG-6</strain>
    </source>
</reference>
<dbReference type="OrthoDB" id="9785699at2"/>
<feature type="domain" description="Radical SAM core" evidence="4">
    <location>
        <begin position="33"/>
        <end position="195"/>
    </location>
</feature>
<dbReference type="Proteomes" id="UP000054010">
    <property type="component" value="Unassembled WGS sequence"/>
</dbReference>
<dbReference type="Pfam" id="PF04055">
    <property type="entry name" value="Radical_SAM"/>
    <property type="match status" value="1"/>
</dbReference>
<dbReference type="GO" id="GO:0051536">
    <property type="term" value="F:iron-sulfur cluster binding"/>
    <property type="evidence" value="ECO:0007669"/>
    <property type="project" value="UniProtKB-KW"/>
</dbReference>
<evidence type="ECO:0000259" key="4">
    <source>
        <dbReference type="Pfam" id="PF04055"/>
    </source>
</evidence>
<keyword evidence="3" id="KW-0411">Iron-sulfur</keyword>
<dbReference type="eggNOG" id="COG1533">
    <property type="taxonomic scope" value="Bacteria"/>
</dbReference>
<proteinExistence type="predicted"/>
<dbReference type="InterPro" id="IPR007197">
    <property type="entry name" value="rSAM"/>
</dbReference>
<accession>E1IAL8</accession>
<dbReference type="Gene3D" id="3.80.30.30">
    <property type="match status" value="1"/>
</dbReference>
<comment type="caution">
    <text evidence="5">The sequence shown here is derived from an EMBL/GenBank/DDBJ whole genome shotgun (WGS) entry which is preliminary data.</text>
</comment>
<dbReference type="SFLD" id="SFLDG01084">
    <property type="entry name" value="Uncharacterised_Radical_SAM_Su"/>
    <property type="match status" value="1"/>
</dbReference>
<dbReference type="EMBL" id="ADVR01000005">
    <property type="protein sequence ID" value="EFO81792.1"/>
    <property type="molecule type" value="Genomic_DNA"/>
</dbReference>
<dbReference type="HOGENOM" id="CLU_780494_0_0_0"/>
<keyword evidence="1" id="KW-0479">Metal-binding</keyword>
<dbReference type="SUPFAM" id="SSF102114">
    <property type="entry name" value="Radical SAM enzymes"/>
    <property type="match status" value="1"/>
</dbReference>
<dbReference type="PANTHER" id="PTHR43432:SF3">
    <property type="entry name" value="SLR0285 PROTEIN"/>
    <property type="match status" value="1"/>
</dbReference>
<dbReference type="SFLD" id="SFLDS00029">
    <property type="entry name" value="Radical_SAM"/>
    <property type="match status" value="1"/>
</dbReference>
<name>E1IAL8_9CHLR</name>
<evidence type="ECO:0000256" key="3">
    <source>
        <dbReference type="ARBA" id="ARBA00023014"/>
    </source>
</evidence>
<dbReference type="InterPro" id="IPR058240">
    <property type="entry name" value="rSAM_sf"/>
</dbReference>
<dbReference type="GO" id="GO:0003824">
    <property type="term" value="F:catalytic activity"/>
    <property type="evidence" value="ECO:0007669"/>
    <property type="project" value="InterPro"/>
</dbReference>
<protein>
    <submittedName>
        <fullName evidence="5">Radical SAM domain-containing protein</fullName>
    </submittedName>
</protein>
<evidence type="ECO:0000313" key="6">
    <source>
        <dbReference type="Proteomes" id="UP000054010"/>
    </source>
</evidence>
<dbReference type="CDD" id="cd01335">
    <property type="entry name" value="Radical_SAM"/>
    <property type="match status" value="1"/>
</dbReference>
<keyword evidence="2" id="KW-0408">Iron</keyword>
<dbReference type="InterPro" id="IPR040086">
    <property type="entry name" value="MJ0683-like"/>
</dbReference>
<keyword evidence="6" id="KW-1185">Reference proteome</keyword>
<gene>
    <name evidence="5" type="ORF">OSCT_0369</name>
</gene>
<evidence type="ECO:0000256" key="1">
    <source>
        <dbReference type="ARBA" id="ARBA00022723"/>
    </source>
</evidence>
<evidence type="ECO:0000313" key="5">
    <source>
        <dbReference type="EMBL" id="EFO81792.1"/>
    </source>
</evidence>
<dbReference type="STRING" id="765420.OSCT_0369"/>
<dbReference type="PANTHER" id="PTHR43432">
    <property type="entry name" value="SLR0285 PROTEIN"/>
    <property type="match status" value="1"/>
</dbReference>
<dbReference type="GO" id="GO:0046872">
    <property type="term" value="F:metal ion binding"/>
    <property type="evidence" value="ECO:0007669"/>
    <property type="project" value="UniProtKB-KW"/>
</dbReference>
<evidence type="ECO:0000256" key="2">
    <source>
        <dbReference type="ARBA" id="ARBA00023004"/>
    </source>
</evidence>
<sequence>MANYLRDFMSEAPVLSTRRPTINEFFLSAYTLNIYTGCELGCPYCDSWLFGNRPLNETIHIPLDLPQRLSAELAQIDRGDLIAITALSDPYQPAEQTYRITRQTLQVLADHGQPCLLLTKSASVLEDTILFQRIHEQSLAIVMTSLMTMDPHLAAKLEGKAPPPALRLEMLAELKRAGIPVGVALLPLMPYVNDTQAGIRGVLRACADAGIDFVVWDYLHIANDRHRSRINEILARVGSFPQSYYRDVYQGQATVSPRYRQDCDSDILSRCDGLALEVRVPHRIYAGKLRPTNEAALLLKHSAFRDRVQGRERVAQLHRELAEEVYAGNREPEGLRDSPMAPLIREILARG</sequence>
<organism evidence="5 6">
    <name type="scientific">Oscillochloris trichoides DG-6</name>
    <dbReference type="NCBI Taxonomy" id="765420"/>
    <lineage>
        <taxon>Bacteria</taxon>
        <taxon>Bacillati</taxon>
        <taxon>Chloroflexota</taxon>
        <taxon>Chloroflexia</taxon>
        <taxon>Chloroflexales</taxon>
        <taxon>Chloroflexineae</taxon>
        <taxon>Oscillochloridaceae</taxon>
        <taxon>Oscillochloris</taxon>
    </lineage>
</organism>